<evidence type="ECO:0000313" key="3">
    <source>
        <dbReference type="Proteomes" id="UP000634136"/>
    </source>
</evidence>
<dbReference type="EMBL" id="JAAIUW010000001">
    <property type="protein sequence ID" value="KAF7844014.1"/>
    <property type="molecule type" value="Genomic_DNA"/>
</dbReference>
<keyword evidence="1" id="KW-0732">Signal</keyword>
<evidence type="ECO:0000256" key="1">
    <source>
        <dbReference type="SAM" id="SignalP"/>
    </source>
</evidence>
<feature type="chain" id="PRO_5032359974" evidence="1">
    <location>
        <begin position="31"/>
        <end position="191"/>
    </location>
</feature>
<reference evidence="2" key="1">
    <citation type="submission" date="2020-09" db="EMBL/GenBank/DDBJ databases">
        <title>Genome-Enabled Discovery of Anthraquinone Biosynthesis in Senna tora.</title>
        <authorList>
            <person name="Kang S.-H."/>
            <person name="Pandey R.P."/>
            <person name="Lee C.-M."/>
            <person name="Sim J.-S."/>
            <person name="Jeong J.-T."/>
            <person name="Choi B.-S."/>
            <person name="Jung M."/>
            <person name="Ginzburg D."/>
            <person name="Zhao K."/>
            <person name="Won S.Y."/>
            <person name="Oh T.-J."/>
            <person name="Yu Y."/>
            <person name="Kim N.-H."/>
            <person name="Lee O.R."/>
            <person name="Lee T.-H."/>
            <person name="Bashyal P."/>
            <person name="Kim T.-S."/>
            <person name="Lee W.-H."/>
            <person name="Kawkins C."/>
            <person name="Kim C.-K."/>
            <person name="Kim J.S."/>
            <person name="Ahn B.O."/>
            <person name="Rhee S.Y."/>
            <person name="Sohng J.K."/>
        </authorList>
    </citation>
    <scope>NUCLEOTIDE SEQUENCE</scope>
    <source>
        <tissue evidence="2">Leaf</tissue>
    </source>
</reference>
<name>A0A834XEX6_9FABA</name>
<dbReference type="Proteomes" id="UP000634136">
    <property type="component" value="Unassembled WGS sequence"/>
</dbReference>
<gene>
    <name evidence="2" type="ORF">G2W53_000919</name>
</gene>
<comment type="caution">
    <text evidence="2">The sequence shown here is derived from an EMBL/GenBank/DDBJ whole genome shotgun (WGS) entry which is preliminary data.</text>
</comment>
<protein>
    <submittedName>
        <fullName evidence="2">Uncharacterized protein</fullName>
    </submittedName>
</protein>
<proteinExistence type="predicted"/>
<organism evidence="2 3">
    <name type="scientific">Senna tora</name>
    <dbReference type="NCBI Taxonomy" id="362788"/>
    <lineage>
        <taxon>Eukaryota</taxon>
        <taxon>Viridiplantae</taxon>
        <taxon>Streptophyta</taxon>
        <taxon>Embryophyta</taxon>
        <taxon>Tracheophyta</taxon>
        <taxon>Spermatophyta</taxon>
        <taxon>Magnoliopsida</taxon>
        <taxon>eudicotyledons</taxon>
        <taxon>Gunneridae</taxon>
        <taxon>Pentapetalae</taxon>
        <taxon>rosids</taxon>
        <taxon>fabids</taxon>
        <taxon>Fabales</taxon>
        <taxon>Fabaceae</taxon>
        <taxon>Caesalpinioideae</taxon>
        <taxon>Cassia clade</taxon>
        <taxon>Senna</taxon>
    </lineage>
</organism>
<evidence type="ECO:0000313" key="2">
    <source>
        <dbReference type="EMBL" id="KAF7844014.1"/>
    </source>
</evidence>
<keyword evidence="3" id="KW-1185">Reference proteome</keyword>
<feature type="signal peptide" evidence="1">
    <location>
        <begin position="1"/>
        <end position="30"/>
    </location>
</feature>
<dbReference type="AlphaFoldDB" id="A0A834XEX6"/>
<sequence>MARPLISQYLSMLDILLSSTLSLVHDPVRGIQVRLKWVNDDARGGRYGTSKEKGEIFVGTRGTTDKVDVFRVVMSTGYYQLGEVLEGNDKHQVVTRVFEKSQKIMAYFLLSHGGLNVYCDLLPSLSILVKRFPNFSTHLLYRFASEFYLLKLKLFQECLDYIVPRPQAFFNKAYVPLECKLRESEMEMRTK</sequence>
<accession>A0A834XEX6</accession>